<evidence type="ECO:0000259" key="7">
    <source>
        <dbReference type="PROSITE" id="PS50850"/>
    </source>
</evidence>
<dbReference type="GO" id="GO:0016020">
    <property type="term" value="C:membrane"/>
    <property type="evidence" value="ECO:0007669"/>
    <property type="project" value="UniProtKB-SubCell"/>
</dbReference>
<dbReference type="Pfam" id="PF07690">
    <property type="entry name" value="MFS_1"/>
    <property type="match status" value="1"/>
</dbReference>
<dbReference type="GO" id="GO:0022857">
    <property type="term" value="F:transmembrane transporter activity"/>
    <property type="evidence" value="ECO:0007669"/>
    <property type="project" value="InterPro"/>
</dbReference>
<evidence type="ECO:0000313" key="8">
    <source>
        <dbReference type="EMBL" id="SVA90232.1"/>
    </source>
</evidence>
<dbReference type="PANTHER" id="PTHR23506:SF23">
    <property type="entry name" value="GH10249P"/>
    <property type="match status" value="1"/>
</dbReference>
<feature type="domain" description="Major facilitator superfamily (MFS) profile" evidence="7">
    <location>
        <begin position="1"/>
        <end position="181"/>
    </location>
</feature>
<protein>
    <recommendedName>
        <fullName evidence="7">Major facilitator superfamily (MFS) profile domain-containing protein</fullName>
    </recommendedName>
</protein>
<feature type="transmembrane region" description="Helical" evidence="6">
    <location>
        <begin position="12"/>
        <end position="35"/>
    </location>
</feature>
<gene>
    <name evidence="8" type="ORF">METZ01_LOCUS143086</name>
</gene>
<reference evidence="8" key="1">
    <citation type="submission" date="2018-05" db="EMBL/GenBank/DDBJ databases">
        <authorList>
            <person name="Lanie J.A."/>
            <person name="Ng W.-L."/>
            <person name="Kazmierczak K.M."/>
            <person name="Andrzejewski T.M."/>
            <person name="Davidsen T.M."/>
            <person name="Wayne K.J."/>
            <person name="Tettelin H."/>
            <person name="Glass J.I."/>
            <person name="Rusch D."/>
            <person name="Podicherti R."/>
            <person name="Tsui H.-C.T."/>
            <person name="Winkler M.E."/>
        </authorList>
    </citation>
    <scope>NUCLEOTIDE SEQUENCE</scope>
</reference>
<sequence>MIKLNPSKMPPLPILVTSLSVSAALLGDAMLYVVMPSRPELWHLTIVQVGILLSINRLVRLVTNPLSSVFVERYGVYTPFRISLLSSLGVLAAYAFSKNFIVLVFARLLWGTCWSVLRLVSQWVASDQSTKENIGLNLSSNASIIRIGSVGGAVFGGLLSDYLGYEVAFMLFGMFTLIGFF</sequence>
<proteinExistence type="predicted"/>
<dbReference type="SUPFAM" id="SSF103473">
    <property type="entry name" value="MFS general substrate transporter"/>
    <property type="match status" value="1"/>
</dbReference>
<dbReference type="InterPro" id="IPR020846">
    <property type="entry name" value="MFS_dom"/>
</dbReference>
<dbReference type="InterPro" id="IPR036259">
    <property type="entry name" value="MFS_trans_sf"/>
</dbReference>
<evidence type="ECO:0000256" key="1">
    <source>
        <dbReference type="ARBA" id="ARBA00004141"/>
    </source>
</evidence>
<accession>A0A381ZMZ8</accession>
<organism evidence="8">
    <name type="scientific">marine metagenome</name>
    <dbReference type="NCBI Taxonomy" id="408172"/>
    <lineage>
        <taxon>unclassified sequences</taxon>
        <taxon>metagenomes</taxon>
        <taxon>ecological metagenomes</taxon>
    </lineage>
</organism>
<dbReference type="PROSITE" id="PS50850">
    <property type="entry name" value="MFS"/>
    <property type="match status" value="1"/>
</dbReference>
<feature type="transmembrane region" description="Helical" evidence="6">
    <location>
        <begin position="41"/>
        <end position="62"/>
    </location>
</feature>
<dbReference type="InterPro" id="IPR011701">
    <property type="entry name" value="MFS"/>
</dbReference>
<keyword evidence="5 6" id="KW-0472">Membrane</keyword>
<feature type="transmembrane region" description="Helical" evidence="6">
    <location>
        <begin position="74"/>
        <end position="94"/>
    </location>
</feature>
<comment type="subcellular location">
    <subcellularLocation>
        <location evidence="1">Membrane</location>
        <topology evidence="1">Multi-pass membrane protein</topology>
    </subcellularLocation>
</comment>
<dbReference type="PANTHER" id="PTHR23506">
    <property type="entry name" value="GH10249P"/>
    <property type="match status" value="1"/>
</dbReference>
<feature type="transmembrane region" description="Helical" evidence="6">
    <location>
        <begin position="162"/>
        <end position="180"/>
    </location>
</feature>
<keyword evidence="4 6" id="KW-1133">Transmembrane helix</keyword>
<name>A0A381ZMZ8_9ZZZZ</name>
<evidence type="ECO:0000256" key="3">
    <source>
        <dbReference type="ARBA" id="ARBA00022692"/>
    </source>
</evidence>
<dbReference type="AlphaFoldDB" id="A0A381ZMZ8"/>
<keyword evidence="3 6" id="KW-0812">Transmembrane</keyword>
<dbReference type="InterPro" id="IPR050930">
    <property type="entry name" value="MFS_Vesicular_Transporter"/>
</dbReference>
<dbReference type="Gene3D" id="1.20.1250.20">
    <property type="entry name" value="MFS general substrate transporter like domains"/>
    <property type="match status" value="1"/>
</dbReference>
<evidence type="ECO:0000256" key="4">
    <source>
        <dbReference type="ARBA" id="ARBA00022989"/>
    </source>
</evidence>
<evidence type="ECO:0000256" key="5">
    <source>
        <dbReference type="ARBA" id="ARBA00023136"/>
    </source>
</evidence>
<dbReference type="EMBL" id="UINC01021834">
    <property type="protein sequence ID" value="SVA90232.1"/>
    <property type="molecule type" value="Genomic_DNA"/>
</dbReference>
<evidence type="ECO:0000256" key="2">
    <source>
        <dbReference type="ARBA" id="ARBA00022448"/>
    </source>
</evidence>
<feature type="non-terminal residue" evidence="8">
    <location>
        <position position="181"/>
    </location>
</feature>
<evidence type="ECO:0000256" key="6">
    <source>
        <dbReference type="SAM" id="Phobius"/>
    </source>
</evidence>
<keyword evidence="2" id="KW-0813">Transport</keyword>